<evidence type="ECO:0000256" key="2">
    <source>
        <dbReference type="ARBA" id="ARBA00002695"/>
    </source>
</evidence>
<dbReference type="RefSeq" id="WP_013270494.1">
    <property type="nucleotide sequence ID" value="NC_014375.1"/>
</dbReference>
<dbReference type="InterPro" id="IPR036008">
    <property type="entry name" value="Aconitase_4Fe-4S_dom"/>
</dbReference>
<dbReference type="InterPro" id="IPR015931">
    <property type="entry name" value="Acnase/IPM_dHydase_lsu_aba_1/3"/>
</dbReference>
<evidence type="ECO:0000256" key="8">
    <source>
        <dbReference type="ARBA" id="ARBA00022723"/>
    </source>
</evidence>
<accession>D9QPD1</accession>
<dbReference type="EC" id="4.2.1.33" evidence="13"/>
<dbReference type="GO" id="GO:0009098">
    <property type="term" value="P:L-leucine biosynthetic process"/>
    <property type="evidence" value="ECO:0007669"/>
    <property type="project" value="UniProtKB-UniRule"/>
</dbReference>
<dbReference type="GO" id="GO:0051539">
    <property type="term" value="F:4 iron, 4 sulfur cluster binding"/>
    <property type="evidence" value="ECO:0007669"/>
    <property type="project" value="UniProtKB-KW"/>
</dbReference>
<dbReference type="SUPFAM" id="SSF53732">
    <property type="entry name" value="Aconitase iron-sulfur domain"/>
    <property type="match status" value="1"/>
</dbReference>
<dbReference type="PRINTS" id="PR00415">
    <property type="entry name" value="ACONITASE"/>
</dbReference>
<dbReference type="InParanoid" id="D9QPD1"/>
<feature type="binding site" evidence="13">
    <location>
        <position position="415"/>
    </location>
    <ligand>
        <name>[4Fe-4S] cluster</name>
        <dbReference type="ChEBI" id="CHEBI:49883"/>
    </ligand>
</feature>
<feature type="binding site" evidence="13">
    <location>
        <position position="412"/>
    </location>
    <ligand>
        <name>[4Fe-4S] cluster</name>
        <dbReference type="ChEBI" id="CHEBI:49883"/>
    </ligand>
</feature>
<protein>
    <recommendedName>
        <fullName evidence="13">3-isopropylmalate dehydratase large subunit</fullName>
        <ecNumber evidence="13">4.2.1.33</ecNumber>
    </recommendedName>
    <alternativeName>
        <fullName evidence="13">Alpha-IPM isomerase</fullName>
        <shortName evidence="13">IPMI</shortName>
    </alternativeName>
    <alternativeName>
        <fullName evidence="13">Isopropylmalate isomerase</fullName>
    </alternativeName>
</protein>
<dbReference type="PANTHER" id="PTHR43822:SF9">
    <property type="entry name" value="3-ISOPROPYLMALATE DEHYDRATASE"/>
    <property type="match status" value="1"/>
</dbReference>
<gene>
    <name evidence="13" type="primary">leuC</name>
    <name evidence="15" type="ordered locus">Bresu_3088</name>
</gene>
<comment type="catalytic activity">
    <reaction evidence="1 13">
        <text>(2R,3S)-3-isopropylmalate = (2S)-2-isopropylmalate</text>
        <dbReference type="Rhea" id="RHEA:32287"/>
        <dbReference type="ChEBI" id="CHEBI:1178"/>
        <dbReference type="ChEBI" id="CHEBI:35121"/>
        <dbReference type="EC" id="4.2.1.33"/>
    </reaction>
</comment>
<dbReference type="NCBIfam" id="TIGR00170">
    <property type="entry name" value="leuC"/>
    <property type="match status" value="1"/>
</dbReference>
<dbReference type="InterPro" id="IPR033941">
    <property type="entry name" value="IPMI_cat"/>
</dbReference>
<evidence type="ECO:0000256" key="9">
    <source>
        <dbReference type="ARBA" id="ARBA00023004"/>
    </source>
</evidence>
<comment type="similarity">
    <text evidence="13">Belongs to the aconitase/IPM isomerase family. LeuC type 1 subfamily.</text>
</comment>
<dbReference type="HOGENOM" id="CLU_006714_3_4_5"/>
<dbReference type="HAMAP" id="MF_01026">
    <property type="entry name" value="LeuC_type1"/>
    <property type="match status" value="1"/>
</dbReference>
<dbReference type="PROSITE" id="PS00450">
    <property type="entry name" value="ACONITASE_1"/>
    <property type="match status" value="1"/>
</dbReference>
<dbReference type="EMBL" id="CP002102">
    <property type="protein sequence ID" value="ADL02394.1"/>
    <property type="molecule type" value="Genomic_DNA"/>
</dbReference>
<evidence type="ECO:0000256" key="5">
    <source>
        <dbReference type="ARBA" id="ARBA00022430"/>
    </source>
</evidence>
<evidence type="ECO:0000256" key="11">
    <source>
        <dbReference type="ARBA" id="ARBA00023239"/>
    </source>
</evidence>
<dbReference type="GO" id="GO:0046872">
    <property type="term" value="F:metal ion binding"/>
    <property type="evidence" value="ECO:0007669"/>
    <property type="project" value="UniProtKB-KW"/>
</dbReference>
<dbReference type="BioCyc" id="BSUB633149:G1GM8-3105-MONOMER"/>
<dbReference type="CDD" id="cd01583">
    <property type="entry name" value="IPMI"/>
    <property type="match status" value="1"/>
</dbReference>
<dbReference type="UniPathway" id="UPA00048">
    <property type="reaction ID" value="UER00071"/>
</dbReference>
<dbReference type="GO" id="GO:0003861">
    <property type="term" value="F:3-isopropylmalate dehydratase activity"/>
    <property type="evidence" value="ECO:0007669"/>
    <property type="project" value="UniProtKB-UniRule"/>
</dbReference>
<keyword evidence="7 13" id="KW-0028">Amino-acid biosynthesis</keyword>
<evidence type="ECO:0000256" key="13">
    <source>
        <dbReference type="HAMAP-Rule" id="MF_01026"/>
    </source>
</evidence>
<keyword evidence="6 13" id="KW-0004">4Fe-4S</keyword>
<keyword evidence="9 13" id="KW-0408">Iron</keyword>
<dbReference type="PROSITE" id="PS01244">
    <property type="entry name" value="ACONITASE_2"/>
    <property type="match status" value="1"/>
</dbReference>
<keyword evidence="8 13" id="KW-0479">Metal-binding</keyword>
<dbReference type="Gene3D" id="3.30.499.10">
    <property type="entry name" value="Aconitase, domain 3"/>
    <property type="match status" value="2"/>
</dbReference>
<dbReference type="NCBIfam" id="NF009116">
    <property type="entry name" value="PRK12466.1"/>
    <property type="match status" value="1"/>
</dbReference>
<comment type="cofactor">
    <cofactor evidence="13">
        <name>[4Fe-4S] cluster</name>
        <dbReference type="ChEBI" id="CHEBI:49883"/>
    </cofactor>
    <text evidence="13">Binds 1 [4Fe-4S] cluster per subunit.</text>
</comment>
<evidence type="ECO:0000256" key="4">
    <source>
        <dbReference type="ARBA" id="ARBA00011271"/>
    </source>
</evidence>
<dbReference type="FunCoup" id="D9QPD1">
    <property type="interactions" value="503"/>
</dbReference>
<comment type="pathway">
    <text evidence="3 13">Amino-acid biosynthesis; L-leucine biosynthesis; L-leucine from 3-methyl-2-oxobutanoate: step 2/4.</text>
</comment>
<proteinExistence type="inferred from homology"/>
<keyword evidence="12 13" id="KW-0100">Branched-chain amino acid biosynthesis</keyword>
<evidence type="ECO:0000256" key="1">
    <source>
        <dbReference type="ARBA" id="ARBA00000491"/>
    </source>
</evidence>
<evidence type="ECO:0000313" key="15">
    <source>
        <dbReference type="EMBL" id="ADL02394.1"/>
    </source>
</evidence>
<keyword evidence="5 13" id="KW-0432">Leucine biosynthesis</keyword>
<dbReference type="InterPro" id="IPR018136">
    <property type="entry name" value="Aconitase_4Fe-4S_BS"/>
</dbReference>
<keyword evidence="10 13" id="KW-0411">Iron-sulfur</keyword>
<dbReference type="InterPro" id="IPR001030">
    <property type="entry name" value="Acoase/IPM_deHydtase_lsu_aba"/>
</dbReference>
<evidence type="ECO:0000256" key="10">
    <source>
        <dbReference type="ARBA" id="ARBA00023014"/>
    </source>
</evidence>
<feature type="domain" description="Aconitase/3-isopropylmalate dehydratase large subunit alpha/beta/alpha" evidence="14">
    <location>
        <begin position="14"/>
        <end position="462"/>
    </location>
</feature>
<dbReference type="InterPro" id="IPR050067">
    <property type="entry name" value="IPM_dehydratase_rel_enz"/>
</dbReference>
<comment type="subunit">
    <text evidence="4 13">Heterodimer of LeuC and LeuD.</text>
</comment>
<reference evidence="16" key="1">
    <citation type="journal article" date="2011" name="J. Bacteriol.">
        <title>Genome sequences of eight morphologically diverse alphaproteobacteria.</title>
        <authorList>
            <consortium name="US DOE Joint Genome Institute"/>
            <person name="Brown P.J."/>
            <person name="Kysela D.T."/>
            <person name="Buechlein A."/>
            <person name="Hemmerich C."/>
            <person name="Brun Y.V."/>
        </authorList>
    </citation>
    <scope>NUCLEOTIDE SEQUENCE [LARGE SCALE GENOMIC DNA]</scope>
    <source>
        <strain evidence="16">ATCC 15264 / DSM 4735 / LMG 14903 / NBRC 16000 / CB 81</strain>
    </source>
</reference>
<feature type="binding site" evidence="13">
    <location>
        <position position="352"/>
    </location>
    <ligand>
        <name>[4Fe-4S] cluster</name>
        <dbReference type="ChEBI" id="CHEBI:49883"/>
    </ligand>
</feature>
<dbReference type="Pfam" id="PF00330">
    <property type="entry name" value="Aconitase"/>
    <property type="match status" value="1"/>
</dbReference>
<dbReference type="InterPro" id="IPR004430">
    <property type="entry name" value="3-IsopropMal_deHydase_lsu"/>
</dbReference>
<dbReference type="AlphaFoldDB" id="D9QPD1"/>
<dbReference type="STRING" id="633149.Bresu_3088"/>
<evidence type="ECO:0000256" key="7">
    <source>
        <dbReference type="ARBA" id="ARBA00022605"/>
    </source>
</evidence>
<dbReference type="PANTHER" id="PTHR43822">
    <property type="entry name" value="HOMOACONITASE, MITOCHONDRIAL-RELATED"/>
    <property type="match status" value="1"/>
</dbReference>
<evidence type="ECO:0000256" key="12">
    <source>
        <dbReference type="ARBA" id="ARBA00023304"/>
    </source>
</evidence>
<keyword evidence="11 13" id="KW-0456">Lyase</keyword>
<evidence type="ECO:0000313" key="16">
    <source>
        <dbReference type="Proteomes" id="UP000002696"/>
    </source>
</evidence>
<evidence type="ECO:0000256" key="3">
    <source>
        <dbReference type="ARBA" id="ARBA00004729"/>
    </source>
</evidence>
<keyword evidence="16" id="KW-1185">Reference proteome</keyword>
<dbReference type="KEGG" id="bsb:Bresu_3088"/>
<dbReference type="Proteomes" id="UP000002696">
    <property type="component" value="Chromosome"/>
</dbReference>
<dbReference type="NCBIfam" id="NF004016">
    <property type="entry name" value="PRK05478.1"/>
    <property type="match status" value="1"/>
</dbReference>
<sequence>MSPPDTRAPRTLFDKVWDRHVVVPETQETPGVLYIDLHLVHEVTSPQAFTEIEARGLKVRRPDRTFATLDHSTPTLPAGLNGLKPYVTAEAEAQVHRLEENCARHGIDLAGWGSPDRGVVHVMGPELGLTQPGMTVVCGDSHTATHGAFGALAFGIGTSEVGHVLATQCLLQRKSKAMRVTVTGTLTPGVSGKDVALAVIAELGFGGGTGFVIEYAGEAVRSLDMEGRMTLCNMSIEAGARAGMIAPDAGTIDWLRGRKHVPQGQAYEAQAAEWLGLASDPGAVFDTEILIDGASIRPMATWGTTPDAGAPIGSRVPQPKSESDRKALAYMGFEAGETTTTQAVDVVFIGSCTNGRLPDLRAAADVLRGRKVKPGVRMLVVPGSEAVRRDAEAEGLHHVFTEAGAEWRIPGCSMCIAMNGDVVAPGQLAVSTSNRNFEGRQGKGARTILASPATAAASAIAGVLTDPRVYLSETVDA</sequence>
<dbReference type="eggNOG" id="COG0065">
    <property type="taxonomic scope" value="Bacteria"/>
</dbReference>
<dbReference type="FunFam" id="3.30.499.10:FF:000007">
    <property type="entry name" value="3-isopropylmalate dehydratase large subunit"/>
    <property type="match status" value="1"/>
</dbReference>
<organism evidence="15 16">
    <name type="scientific">Brevundimonas subvibrioides (strain ATCC 15264 / DSM 4735 / LMG 14903 / NBRC 16000 / CB 81)</name>
    <name type="common">Caulobacter subvibrioides</name>
    <dbReference type="NCBI Taxonomy" id="633149"/>
    <lineage>
        <taxon>Bacteria</taxon>
        <taxon>Pseudomonadati</taxon>
        <taxon>Pseudomonadota</taxon>
        <taxon>Alphaproteobacteria</taxon>
        <taxon>Caulobacterales</taxon>
        <taxon>Caulobacteraceae</taxon>
        <taxon>Brevundimonas</taxon>
    </lineage>
</organism>
<evidence type="ECO:0000259" key="14">
    <source>
        <dbReference type="Pfam" id="PF00330"/>
    </source>
</evidence>
<name>D9QPD1_BRESC</name>
<evidence type="ECO:0000256" key="6">
    <source>
        <dbReference type="ARBA" id="ARBA00022485"/>
    </source>
</evidence>
<comment type="function">
    <text evidence="2 13">Catalyzes the isomerization between 2-isopropylmalate and 3-isopropylmalate, via the formation of 2-isopropylmaleate.</text>
</comment>
<dbReference type="OrthoDB" id="9802769at2"/>